<dbReference type="OrthoDB" id="9758243at2"/>
<gene>
    <name evidence="2" type="ORF">CAL25_19915</name>
</gene>
<reference evidence="2 3" key="1">
    <citation type="submission" date="2017-05" db="EMBL/GenBank/DDBJ databases">
        <title>Complete and WGS of Bordetella genogroups.</title>
        <authorList>
            <person name="Spilker T."/>
            <person name="LiPuma J."/>
        </authorList>
    </citation>
    <scope>NUCLEOTIDE SEQUENCE [LARGE SCALE GENOMIC DNA]</scope>
    <source>
        <strain evidence="2 3">AU10456</strain>
    </source>
</reference>
<dbReference type="Pfam" id="PF22679">
    <property type="entry name" value="T1R_D3-like"/>
    <property type="match status" value="1"/>
</dbReference>
<evidence type="ECO:0000313" key="2">
    <source>
        <dbReference type="EMBL" id="OZI46933.1"/>
    </source>
</evidence>
<organism evidence="2 3">
    <name type="scientific">Bordetella genomosp. 5</name>
    <dbReference type="NCBI Taxonomy" id="1395608"/>
    <lineage>
        <taxon>Bacteria</taxon>
        <taxon>Pseudomonadati</taxon>
        <taxon>Pseudomonadota</taxon>
        <taxon>Betaproteobacteria</taxon>
        <taxon>Burkholderiales</taxon>
        <taxon>Alcaligenaceae</taxon>
        <taxon>Bordetella</taxon>
    </lineage>
</organism>
<keyword evidence="3" id="KW-1185">Reference proteome</keyword>
<dbReference type="InterPro" id="IPR007409">
    <property type="entry name" value="Restrct_endonuc_type1_HsdR_N"/>
</dbReference>
<dbReference type="Pfam" id="PF04313">
    <property type="entry name" value="HSDR_N"/>
    <property type="match status" value="1"/>
</dbReference>
<dbReference type="GO" id="GO:0005524">
    <property type="term" value="F:ATP binding"/>
    <property type="evidence" value="ECO:0007669"/>
    <property type="project" value="UniProtKB-KW"/>
</dbReference>
<dbReference type="Gene3D" id="3.90.1570.50">
    <property type="match status" value="1"/>
</dbReference>
<feature type="domain" description="Helicase ATP-binding" evidence="1">
    <location>
        <begin position="306"/>
        <end position="546"/>
    </location>
</feature>
<dbReference type="GO" id="GO:0009035">
    <property type="term" value="F:type I site-specific deoxyribonuclease activity"/>
    <property type="evidence" value="ECO:0007669"/>
    <property type="project" value="UniProtKB-EC"/>
</dbReference>
<dbReference type="Pfam" id="PF18766">
    <property type="entry name" value="SWI2_SNF2"/>
    <property type="match status" value="1"/>
</dbReference>
<dbReference type="AlphaFoldDB" id="A0A261TE46"/>
<dbReference type="InterPro" id="IPR055180">
    <property type="entry name" value="HsdR_RecA-like_helicase_dom_2"/>
</dbReference>
<name>A0A261TE46_9BORD</name>
<dbReference type="SUPFAM" id="SSF52540">
    <property type="entry name" value="P-loop containing nucleoside triphosphate hydrolases"/>
    <property type="match status" value="1"/>
</dbReference>
<dbReference type="EMBL" id="NEVP01000011">
    <property type="protein sequence ID" value="OZI46933.1"/>
    <property type="molecule type" value="Genomic_DNA"/>
</dbReference>
<dbReference type="PANTHER" id="PTHR42927:SF1">
    <property type="entry name" value="HELICASE SUPERFAMILY 1 AND 2 DOMAIN-CONTAINING PROTEIN"/>
    <property type="match status" value="1"/>
</dbReference>
<dbReference type="Gene3D" id="3.40.50.300">
    <property type="entry name" value="P-loop containing nucleotide triphosphate hydrolases"/>
    <property type="match status" value="2"/>
</dbReference>
<dbReference type="GO" id="GO:0003677">
    <property type="term" value="F:DNA binding"/>
    <property type="evidence" value="ECO:0007669"/>
    <property type="project" value="UniProtKB-KW"/>
</dbReference>
<dbReference type="Proteomes" id="UP000216913">
    <property type="component" value="Unassembled WGS sequence"/>
</dbReference>
<evidence type="ECO:0000259" key="1">
    <source>
        <dbReference type="SMART" id="SM00487"/>
    </source>
</evidence>
<proteinExistence type="predicted"/>
<dbReference type="RefSeq" id="WP_094803062.1">
    <property type="nucleotide sequence ID" value="NZ_NEVP01000011.1"/>
</dbReference>
<accession>A0A261TE46</accession>
<comment type="caution">
    <text evidence="2">The sequence shown here is derived from an EMBL/GenBank/DDBJ whole genome shotgun (WGS) entry which is preliminary data.</text>
</comment>
<dbReference type="GO" id="GO:0009307">
    <property type="term" value="P:DNA restriction-modification system"/>
    <property type="evidence" value="ECO:0007669"/>
    <property type="project" value="UniProtKB-KW"/>
</dbReference>
<dbReference type="PANTHER" id="PTHR42927">
    <property type="entry name" value="HELICASE SUPERFAMILY 1 AND 2 DOMAIN-CONTAINING PROTEIN"/>
    <property type="match status" value="1"/>
</dbReference>
<sequence length="1062" mass="119200">MAAIHTEEQFEDEICEAMKAQGWLIDGPLPYQKGFAYDEGYDRHTALYPEDAIAWVKETQPDAWEKFSKNHAKNPEAVFIQRLAEELDKDRPTIKKETPQLWGTLHVLRKGFKDINATFKMAQFAPSNRQNATTWEHYKRNRLRVVRQLHYSMHNLLCIDFVLFLNGLPLATIELKTDTTQNIEEAIRQYKYDRNPIDVNTRQPEPLLSFGKRALVHFAVSTDEVQMATRLAGVATRFLPFNRGNPDGMGGAGAGNPSDDVLGYSTGYLWHEVFQPDAWLTVIGKFLSVEVSETKDAKGKKVFSTSLLFPRYHQWDAVNRLLSATLTEGVGHTYLVQHSAGSGKSNTIGWLAHRLASLYDATDQKVFSSVIVITDRRVLDTQLQDTIYQFDHQQGVVEKIDENSTQLAQALDKGKLIIITTLQKFPWVLDKVGDLGDRRFALILDEAHSSQAGKGAVKLRQVLTTGTQSTPLSVELSPSTAYEDAIAAAQEDAELTDEDVLNQIMASRQRPPNVSYYAFTATPKPKTMELFGRTGVDGTPEPFHVYSMRQAIEEKFILDVLRGYTTYGFAFKLEQAGDDKAVKAGKAKTKLFRYAQLHPTSIAQKVTVIVEHFREHVMHQLGGQAKAMVVSDSRIAAVRYKKAFDDYIKKMKYADCKALVAYSGEVTDEESKVLKAKEGDLNDCKEHDDGIKEAFKTDAYQLLIVASKFQTGFDQPKLCAMYVDKRLDNVLAVQTLSRLNRMYPGKETTFVLDFRNEADGILKAFLPFYRTAKMSAVTDPNLVHTLRQKLDDAGIYLWEEVLQFAKGYFEPKGKQATIQAPLKKAHERFKAQAKEVQDVFRSDVSSYISAYDFLSQLRSYDDADLERLHAFCRMLLPRLQGKAGGDEALDESVRLAGYKVINEQKHKLNLEAGSAEPMKPLGTGGGRAWDDPEDRLSAIIKKMNEVFSGNLSDADFRGYATTLIGKMVNDPTLKEQAEANDTVTAFANGAYETKLNDAVVDALEGHNAMADQALRHEKVFKGLANLLVDEVYRQLRDKGEEALSGLDEWSFPGEISPGLARS</sequence>
<evidence type="ECO:0000313" key="3">
    <source>
        <dbReference type="Proteomes" id="UP000216913"/>
    </source>
</evidence>
<dbReference type="InterPro" id="IPR040980">
    <property type="entry name" value="SWI2_SNF2"/>
</dbReference>
<dbReference type="SMART" id="SM00487">
    <property type="entry name" value="DEXDc"/>
    <property type="match status" value="1"/>
</dbReference>
<dbReference type="InterPro" id="IPR014001">
    <property type="entry name" value="Helicase_ATP-bd"/>
</dbReference>
<protein>
    <recommendedName>
        <fullName evidence="1">Helicase ATP-binding domain-containing protein</fullName>
    </recommendedName>
</protein>
<dbReference type="InterPro" id="IPR027417">
    <property type="entry name" value="P-loop_NTPase"/>
</dbReference>